<dbReference type="InterPro" id="IPR050739">
    <property type="entry name" value="MFP"/>
</dbReference>
<keyword evidence="3 8" id="KW-0812">Transmembrane</keyword>
<gene>
    <name evidence="11" type="ORF">GCM10011348_04580</name>
</gene>
<feature type="region of interest" description="Disordered" evidence="7">
    <location>
        <begin position="1"/>
        <end position="23"/>
    </location>
</feature>
<evidence type="ECO:0000256" key="7">
    <source>
        <dbReference type="SAM" id="MobiDB-lite"/>
    </source>
</evidence>
<dbReference type="InterPro" id="IPR058792">
    <property type="entry name" value="Beta-barrel_RND_2"/>
</dbReference>
<proteinExistence type="inferred from homology"/>
<keyword evidence="4 8" id="KW-1133">Transmembrane helix</keyword>
<dbReference type="EMBL" id="BMLT01000001">
    <property type="protein sequence ID" value="GGO76715.1"/>
    <property type="molecule type" value="Genomic_DNA"/>
</dbReference>
<dbReference type="Gene3D" id="1.10.287.470">
    <property type="entry name" value="Helix hairpin bin"/>
    <property type="match status" value="2"/>
</dbReference>
<dbReference type="PANTHER" id="PTHR30386:SF26">
    <property type="entry name" value="TRANSPORT PROTEIN COMB"/>
    <property type="match status" value="1"/>
</dbReference>
<dbReference type="GO" id="GO:0016020">
    <property type="term" value="C:membrane"/>
    <property type="evidence" value="ECO:0007669"/>
    <property type="project" value="UniProtKB-SubCell"/>
</dbReference>
<evidence type="ECO:0000256" key="8">
    <source>
        <dbReference type="SAM" id="Phobius"/>
    </source>
</evidence>
<feature type="domain" description="Multidrug resistance protein MdtA-like barrel-sandwich hybrid" evidence="9">
    <location>
        <begin position="63"/>
        <end position="246"/>
    </location>
</feature>
<dbReference type="SUPFAM" id="SSF111369">
    <property type="entry name" value="HlyD-like secretion proteins"/>
    <property type="match status" value="2"/>
</dbReference>
<feature type="coiled-coil region" evidence="6">
    <location>
        <begin position="164"/>
        <end position="191"/>
    </location>
</feature>
<dbReference type="Pfam" id="PF25917">
    <property type="entry name" value="BSH_RND"/>
    <property type="match status" value="1"/>
</dbReference>
<keyword evidence="6" id="KW-0175">Coiled coil</keyword>
<evidence type="ECO:0000259" key="9">
    <source>
        <dbReference type="Pfam" id="PF25917"/>
    </source>
</evidence>
<evidence type="ECO:0000313" key="11">
    <source>
        <dbReference type="EMBL" id="GGO76715.1"/>
    </source>
</evidence>
<comment type="caution">
    <text evidence="11">The sequence shown here is derived from an EMBL/GenBank/DDBJ whole genome shotgun (WGS) entry which is preliminary data.</text>
</comment>
<dbReference type="Pfam" id="PF25954">
    <property type="entry name" value="Beta-barrel_RND_2"/>
    <property type="match status" value="1"/>
</dbReference>
<evidence type="ECO:0000256" key="6">
    <source>
        <dbReference type="SAM" id="Coils"/>
    </source>
</evidence>
<name>A0A918DNC7_9GAMM</name>
<evidence type="ECO:0000256" key="2">
    <source>
        <dbReference type="ARBA" id="ARBA00009477"/>
    </source>
</evidence>
<comment type="similarity">
    <text evidence="2">Belongs to the membrane fusion protein (MFP) (TC 8.A.1) family.</text>
</comment>
<dbReference type="RefSeq" id="WP_188857834.1">
    <property type="nucleotide sequence ID" value="NZ_BMLT01000001.1"/>
</dbReference>
<evidence type="ECO:0000256" key="3">
    <source>
        <dbReference type="ARBA" id="ARBA00022692"/>
    </source>
</evidence>
<dbReference type="Proteomes" id="UP000599578">
    <property type="component" value="Unassembled WGS sequence"/>
</dbReference>
<evidence type="ECO:0000256" key="1">
    <source>
        <dbReference type="ARBA" id="ARBA00004167"/>
    </source>
</evidence>
<evidence type="ECO:0000256" key="5">
    <source>
        <dbReference type="ARBA" id="ARBA00023136"/>
    </source>
</evidence>
<evidence type="ECO:0000313" key="12">
    <source>
        <dbReference type="Proteomes" id="UP000599578"/>
    </source>
</evidence>
<reference evidence="11 12" key="1">
    <citation type="journal article" date="2014" name="Int. J. Syst. Evol. Microbiol.">
        <title>Complete genome sequence of Corynebacterium casei LMG S-19264T (=DSM 44701T), isolated from a smear-ripened cheese.</title>
        <authorList>
            <consortium name="US DOE Joint Genome Institute (JGI-PGF)"/>
            <person name="Walter F."/>
            <person name="Albersmeier A."/>
            <person name="Kalinowski J."/>
            <person name="Ruckert C."/>
        </authorList>
    </citation>
    <scope>NUCLEOTIDE SEQUENCE [LARGE SCALE GENOMIC DNA]</scope>
    <source>
        <strain evidence="11 12">CGMCC 1.7286</strain>
    </source>
</reference>
<feature type="transmembrane region" description="Helical" evidence="8">
    <location>
        <begin position="29"/>
        <end position="46"/>
    </location>
</feature>
<organism evidence="11 12">
    <name type="scientific">Marinobacterium nitratireducens</name>
    <dbReference type="NCBI Taxonomy" id="518897"/>
    <lineage>
        <taxon>Bacteria</taxon>
        <taxon>Pseudomonadati</taxon>
        <taxon>Pseudomonadota</taxon>
        <taxon>Gammaproteobacteria</taxon>
        <taxon>Oceanospirillales</taxon>
        <taxon>Oceanospirillaceae</taxon>
        <taxon>Marinobacterium</taxon>
    </lineage>
</organism>
<feature type="domain" description="CusB-like beta-barrel" evidence="10">
    <location>
        <begin position="256"/>
        <end position="296"/>
    </location>
</feature>
<sequence length="380" mass="41404">MSDDEKLPEEVQQQAAESAPDPARPVRRGGLVIGLIILVSLVWYLLADRYTPYTDQARVQGYVVGVAPKVGGLVTQVWVDNNQRVEAGQRLFEIDPSQYRIALEKARSDLENARNQVAAGDAAVDAARASLRAATANRLKAEKDVTRLTRLRQQDPGTISVRRLEVAQATLEQARAQVQAAEADIQRAIESKGGDVDEINAILNTARTAVEKAELDLDNTTVTAETDGMVTDLRAEVGIFAGAGKPVLTMIAFEDVWISAEFTENNLGHLSAGDPVEILFDAMPGEVFDGTIRSIGVGVSAGQAPPAGTLPTIQNSRDWLRQSQRFPVVVEFTLTERPELRRQLRIGGQASVIAYSEGHGLLSVLGRLYIRLMSWLSYAY</sequence>
<evidence type="ECO:0000256" key="4">
    <source>
        <dbReference type="ARBA" id="ARBA00022989"/>
    </source>
</evidence>
<protein>
    <submittedName>
        <fullName evidence="11">Transporter</fullName>
    </submittedName>
</protein>
<dbReference type="PANTHER" id="PTHR30386">
    <property type="entry name" value="MEMBRANE FUSION SUBUNIT OF EMRAB-TOLC MULTIDRUG EFFLUX PUMP"/>
    <property type="match status" value="1"/>
</dbReference>
<dbReference type="AlphaFoldDB" id="A0A918DNC7"/>
<keyword evidence="5 8" id="KW-0472">Membrane</keyword>
<evidence type="ECO:0000259" key="10">
    <source>
        <dbReference type="Pfam" id="PF25954"/>
    </source>
</evidence>
<dbReference type="InterPro" id="IPR058625">
    <property type="entry name" value="MdtA-like_BSH"/>
</dbReference>
<accession>A0A918DNC7</accession>
<dbReference type="Gene3D" id="2.40.50.100">
    <property type="match status" value="1"/>
</dbReference>
<dbReference type="Gene3D" id="2.40.30.170">
    <property type="match status" value="1"/>
</dbReference>
<keyword evidence="12" id="KW-1185">Reference proteome</keyword>
<comment type="subcellular location">
    <subcellularLocation>
        <location evidence="1">Membrane</location>
        <topology evidence="1">Single-pass membrane protein</topology>
    </subcellularLocation>
</comment>